<dbReference type="InterPro" id="IPR013517">
    <property type="entry name" value="FG-GAP"/>
</dbReference>
<comment type="caution">
    <text evidence="3">The sequence shown here is derived from an EMBL/GenBank/DDBJ whole genome shotgun (WGS) entry which is preliminary data.</text>
</comment>
<evidence type="ECO:0000256" key="1">
    <source>
        <dbReference type="ARBA" id="ARBA00022729"/>
    </source>
</evidence>
<proteinExistence type="predicted"/>
<evidence type="ECO:0000313" key="4">
    <source>
        <dbReference type="Proteomes" id="UP001597469"/>
    </source>
</evidence>
<accession>A0ABW5M8W0</accession>
<name>A0ABW5M8W0_9BACT</name>
<reference evidence="4" key="1">
    <citation type="journal article" date="2019" name="Int. J. Syst. Evol. Microbiol.">
        <title>The Global Catalogue of Microorganisms (GCM) 10K type strain sequencing project: providing services to taxonomists for standard genome sequencing and annotation.</title>
        <authorList>
            <consortium name="The Broad Institute Genomics Platform"/>
            <consortium name="The Broad Institute Genome Sequencing Center for Infectious Disease"/>
            <person name="Wu L."/>
            <person name="Ma J."/>
        </authorList>
    </citation>
    <scope>NUCLEOTIDE SEQUENCE [LARGE SCALE GENOMIC DNA]</scope>
    <source>
        <strain evidence="4">KCTC 42805</strain>
    </source>
</reference>
<dbReference type="Pfam" id="PF07593">
    <property type="entry name" value="UnbV_ASPIC"/>
    <property type="match status" value="1"/>
</dbReference>
<dbReference type="InterPro" id="IPR028994">
    <property type="entry name" value="Integrin_alpha_N"/>
</dbReference>
<gene>
    <name evidence="3" type="ORF">ACFSUS_22420</name>
</gene>
<organism evidence="3 4">
    <name type="scientific">Spirosoma soli</name>
    <dbReference type="NCBI Taxonomy" id="1770529"/>
    <lineage>
        <taxon>Bacteria</taxon>
        <taxon>Pseudomonadati</taxon>
        <taxon>Bacteroidota</taxon>
        <taxon>Cytophagia</taxon>
        <taxon>Cytophagales</taxon>
        <taxon>Cytophagaceae</taxon>
        <taxon>Spirosoma</taxon>
    </lineage>
</organism>
<keyword evidence="4" id="KW-1185">Reference proteome</keyword>
<dbReference type="InterPro" id="IPR027039">
    <property type="entry name" value="Crtac1"/>
</dbReference>
<dbReference type="PANTHER" id="PTHR16026">
    <property type="entry name" value="CARTILAGE ACIDIC PROTEIN 1"/>
    <property type="match status" value="1"/>
</dbReference>
<dbReference type="Gene3D" id="2.130.10.130">
    <property type="entry name" value="Integrin alpha, N-terminal"/>
    <property type="match status" value="4"/>
</dbReference>
<dbReference type="RefSeq" id="WP_381526047.1">
    <property type="nucleotide sequence ID" value="NZ_JBHULN010000017.1"/>
</dbReference>
<sequence>MVNQRWLKVRCGSKVRLVIYFLALNTLLACTREPAEKPLFQVLDTTQTRVNFANQLQNTDSLSILDYLYFYNGGGVAAGDVNNDGLIDLYFVSNQGANKLYINQGKFIFTDVTDRAGVAGQADWQTGVTMVDVNGDGWLDIYVCAVGRFKGLKGHNELYINNQNGTFTESAAKYGLDFVGFSTQAAFFDYDHDGDLDCFLLNHAVHTSRSFDMVSARNNRSRESGDYLFRNDSGPSGSTFTDVSEKAGIYGAAMGYGLGISVADLNNDGWEDMYVSNDFHEDDYYYVNNHKGGFTESVRQAFQHTSRFSMGNDIADINNDGYPDVMTLDMYPADETVEKSSQGEDPLDIYRYKLSYGYMDQYSRNCLQLSQAGKKFMDIGIMAGVAATDWSWSPLLADYDNDGIKDLFIANGIVRRPNDLDYIKYLSDKKQTYQTTRDNDTETIQQMPEGKVHNYLYRGSSALRFVDKSSAWGFEKPTFSCGATYADLDNDGDLDLVTNNINEAASVYQNNAETLFPKNKHLTVRLKGESTNTFGVGAKVILKYKDSLQLQQLMPTRGFESSVAPELLFGLGQRATIDSLVVIWPNQRMEVQTNVKTNQTLTVQQTDARLDGTTYHYTPSIGKPLFAAVTDTTLLPFVHRENKQYYDFVRESLMPFKVSTEGPHLAVGDVNGDGLDDVYAGGARDQAGSLLIQQSNGRFFAASQACFAKDSVYEDVDASFFDADGDKDLDLYVVSGGNEFSGKAQQLADRLYINDGRGSFSRSINALPPMYDNKSCVRPCDVDHDGDLDLFVGGRVVGLAYGKAPGSYLLINDGKGRNGEPHFSDQTDQRADKLRNVGMVTDAVWIDYDQDKDLDLMVVGDWMPIRLFANNNGQFKEVTSIVTDEVPLHGFWQRITAADFDRDGDMDLVAANIGLNTKLRKQPSEKLRMWVKDIDNNQTAEQILAYNVLDNWYPIATKDELGKQIPSIINRRYTTYKAYAGQPVQKLFTTAELNQADELNVDQFASIYLENRDGKFALHELPMLAQVSKLFALLPIDIDHDGDLDILGGGNFYGVSTYQGRYDASYGLILRNDGKSSEGDLQLTPLSPIDCGFMLNGEVRDIQTVKTAQGLLITVARNGQSIQLFRPFMNQPVPSRIATK</sequence>
<dbReference type="SUPFAM" id="SSF69318">
    <property type="entry name" value="Integrin alpha N-terminal domain"/>
    <property type="match status" value="2"/>
</dbReference>
<protein>
    <submittedName>
        <fullName evidence="3">VCBS repeat-containing protein</fullName>
    </submittedName>
</protein>
<evidence type="ECO:0000259" key="2">
    <source>
        <dbReference type="Pfam" id="PF07593"/>
    </source>
</evidence>
<dbReference type="InterPro" id="IPR011519">
    <property type="entry name" value="UnbV_ASPIC"/>
</dbReference>
<keyword evidence="1" id="KW-0732">Signal</keyword>
<feature type="domain" description="ASPIC/UnbV" evidence="2">
    <location>
        <begin position="535"/>
        <end position="602"/>
    </location>
</feature>
<dbReference type="Proteomes" id="UP001597469">
    <property type="component" value="Unassembled WGS sequence"/>
</dbReference>
<evidence type="ECO:0000313" key="3">
    <source>
        <dbReference type="EMBL" id="MFD2573413.1"/>
    </source>
</evidence>
<dbReference type="EMBL" id="JBHULN010000017">
    <property type="protein sequence ID" value="MFD2573413.1"/>
    <property type="molecule type" value="Genomic_DNA"/>
</dbReference>
<dbReference type="PANTHER" id="PTHR16026:SF0">
    <property type="entry name" value="CARTILAGE ACIDIC PROTEIN 1"/>
    <property type="match status" value="1"/>
</dbReference>
<dbReference type="Pfam" id="PF13517">
    <property type="entry name" value="FG-GAP_3"/>
    <property type="match status" value="5"/>
</dbReference>
<dbReference type="PROSITE" id="PS51257">
    <property type="entry name" value="PROKAR_LIPOPROTEIN"/>
    <property type="match status" value="1"/>
</dbReference>